<organism evidence="2 3">
    <name type="scientific">Variovorax soli</name>
    <dbReference type="NCBI Taxonomy" id="376815"/>
    <lineage>
        <taxon>Bacteria</taxon>
        <taxon>Pseudomonadati</taxon>
        <taxon>Pseudomonadota</taxon>
        <taxon>Betaproteobacteria</taxon>
        <taxon>Burkholderiales</taxon>
        <taxon>Comamonadaceae</taxon>
        <taxon>Variovorax</taxon>
    </lineage>
</organism>
<comment type="caution">
    <text evidence="2">The sequence shown here is derived from an EMBL/GenBank/DDBJ whole genome shotgun (WGS) entry which is preliminary data.</text>
</comment>
<evidence type="ECO:0000256" key="1">
    <source>
        <dbReference type="SAM" id="MobiDB-lite"/>
    </source>
</evidence>
<feature type="region of interest" description="Disordered" evidence="1">
    <location>
        <begin position="38"/>
        <end position="58"/>
    </location>
</feature>
<reference evidence="2 3" key="1">
    <citation type="submission" date="2023-07" db="EMBL/GenBank/DDBJ databases">
        <title>Sorghum-associated microbial communities from plants grown in Nebraska, USA.</title>
        <authorList>
            <person name="Schachtman D."/>
        </authorList>
    </citation>
    <scope>NUCLEOTIDE SEQUENCE [LARGE SCALE GENOMIC DNA]</scope>
    <source>
        <strain evidence="2 3">DS1781</strain>
    </source>
</reference>
<evidence type="ECO:0000313" key="2">
    <source>
        <dbReference type="EMBL" id="MDR6539477.1"/>
    </source>
</evidence>
<protein>
    <recommendedName>
        <fullName evidence="4">Transposase</fullName>
    </recommendedName>
</protein>
<proteinExistence type="predicted"/>
<sequence>MKPSNKSYVAAPSAIRFLIDEPGVGWRNYPLNQGLPAYTRASNCPPSPPKRCALPSRT</sequence>
<keyword evidence="3" id="KW-1185">Reference proteome</keyword>
<dbReference type="EMBL" id="JAVDRF010000017">
    <property type="protein sequence ID" value="MDR6539477.1"/>
    <property type="molecule type" value="Genomic_DNA"/>
</dbReference>
<evidence type="ECO:0000313" key="3">
    <source>
        <dbReference type="Proteomes" id="UP001184230"/>
    </source>
</evidence>
<gene>
    <name evidence="2" type="ORF">J2739_005273</name>
</gene>
<accession>A0ABU1NM09</accession>
<evidence type="ECO:0008006" key="4">
    <source>
        <dbReference type="Google" id="ProtNLM"/>
    </source>
</evidence>
<name>A0ABU1NM09_9BURK</name>
<dbReference type="Proteomes" id="UP001184230">
    <property type="component" value="Unassembled WGS sequence"/>
</dbReference>